<dbReference type="Proteomes" id="UP001060170">
    <property type="component" value="Chromosome 15"/>
</dbReference>
<protein>
    <submittedName>
        <fullName evidence="1">Uncharacterized protein</fullName>
    </submittedName>
</protein>
<keyword evidence="2" id="KW-1185">Reference proteome</keyword>
<comment type="caution">
    <text evidence="1">The sequence shown here is derived from an EMBL/GenBank/DDBJ whole genome shotgun (WGS) entry which is preliminary data.</text>
</comment>
<proteinExistence type="predicted"/>
<dbReference type="EMBL" id="CM045879">
    <property type="protein sequence ID" value="KAI7939110.1"/>
    <property type="molecule type" value="Genomic_DNA"/>
</dbReference>
<reference evidence="2" key="1">
    <citation type="journal article" date="2018" name="BMC Genomics">
        <title>Genomic insights into host adaptation between the wheat stripe rust pathogen (Puccinia striiformis f. sp. tritici) and the barley stripe rust pathogen (Puccinia striiformis f. sp. hordei).</title>
        <authorList>
            <person name="Xia C."/>
            <person name="Wang M."/>
            <person name="Yin C."/>
            <person name="Cornejo O.E."/>
            <person name="Hulbert S.H."/>
            <person name="Chen X."/>
        </authorList>
    </citation>
    <scope>NUCLEOTIDE SEQUENCE [LARGE SCALE GENOMIC DNA]</scope>
    <source>
        <strain evidence="2">93-210</strain>
    </source>
</reference>
<sequence>MDLRNDVSRQRRAKCTHCQKIFNHTKPQLLFSHIKDICPNISMEQKLSYLSNSMKSDESTHSISSDEDNGRKLSVTIEPKPLLPRISVRTGAICLQDTSLSTVHAQHELLMLNKIKKQKQLTLSLDGWTNNSGSSLCCCHRFTIGYA</sequence>
<reference evidence="1 2" key="3">
    <citation type="journal article" date="2022" name="Microbiol. Spectr.">
        <title>Folding features and dynamics of 3D genome architecture in plant fungal pathogens.</title>
        <authorList>
            <person name="Xia C."/>
        </authorList>
    </citation>
    <scope>NUCLEOTIDE SEQUENCE [LARGE SCALE GENOMIC DNA]</scope>
    <source>
        <strain evidence="1 2">93-210</strain>
    </source>
</reference>
<gene>
    <name evidence="1" type="ORF">MJO28_014689</name>
</gene>
<name>A0ACC0DU68_9BASI</name>
<accession>A0ACC0DU68</accession>
<evidence type="ECO:0000313" key="1">
    <source>
        <dbReference type="EMBL" id="KAI7939110.1"/>
    </source>
</evidence>
<organism evidence="1 2">
    <name type="scientific">Puccinia striiformis f. sp. tritici</name>
    <dbReference type="NCBI Taxonomy" id="168172"/>
    <lineage>
        <taxon>Eukaryota</taxon>
        <taxon>Fungi</taxon>
        <taxon>Dikarya</taxon>
        <taxon>Basidiomycota</taxon>
        <taxon>Pucciniomycotina</taxon>
        <taxon>Pucciniomycetes</taxon>
        <taxon>Pucciniales</taxon>
        <taxon>Pucciniaceae</taxon>
        <taxon>Puccinia</taxon>
    </lineage>
</organism>
<reference evidence="2" key="2">
    <citation type="journal article" date="2018" name="Mol. Plant Microbe Interact.">
        <title>Genome sequence resources for the wheat stripe rust pathogen (Puccinia striiformis f. sp. tritici) and the barley stripe rust pathogen (Puccinia striiformis f. sp. hordei).</title>
        <authorList>
            <person name="Xia C."/>
            <person name="Wang M."/>
            <person name="Yin C."/>
            <person name="Cornejo O.E."/>
            <person name="Hulbert S.H."/>
            <person name="Chen X."/>
        </authorList>
    </citation>
    <scope>NUCLEOTIDE SEQUENCE [LARGE SCALE GENOMIC DNA]</scope>
    <source>
        <strain evidence="2">93-210</strain>
    </source>
</reference>
<evidence type="ECO:0000313" key="2">
    <source>
        <dbReference type="Proteomes" id="UP001060170"/>
    </source>
</evidence>